<evidence type="ECO:0000313" key="2">
    <source>
        <dbReference type="Proteomes" id="UP000218965"/>
    </source>
</evidence>
<reference evidence="2" key="1">
    <citation type="submission" date="2015-12" db="EMBL/GenBank/DDBJ databases">
        <authorList>
            <person name="Shamseldin A."/>
            <person name="Moawad H."/>
            <person name="Abd El-Rahim W.M."/>
            <person name="Sadowsky M.J."/>
        </authorList>
    </citation>
    <scope>NUCLEOTIDE SEQUENCE [LARGE SCALE GENOMIC DNA]</scope>
    <source>
        <strain evidence="2">JAM AC0309</strain>
    </source>
</reference>
<protein>
    <submittedName>
        <fullName evidence="1">Uncharacterized protein</fullName>
    </submittedName>
</protein>
<name>A0A0U5BC28_9MICO</name>
<dbReference type="RefSeq" id="WP_096423036.1">
    <property type="nucleotide sequence ID" value="NZ_AP017315.1"/>
</dbReference>
<dbReference type="InterPro" id="IPR035093">
    <property type="entry name" value="RelE/ParE_toxin_dom_sf"/>
</dbReference>
<dbReference type="AlphaFoldDB" id="A0A0U5BC28"/>
<dbReference type="Gene3D" id="3.30.2310.20">
    <property type="entry name" value="RelE-like"/>
    <property type="match status" value="1"/>
</dbReference>
<dbReference type="Proteomes" id="UP000218965">
    <property type="component" value="Chromosome"/>
</dbReference>
<proteinExistence type="predicted"/>
<organism evidence="1 2">
    <name type="scientific">Microcella alkaliphila</name>
    <dbReference type="NCBI Taxonomy" id="279828"/>
    <lineage>
        <taxon>Bacteria</taxon>
        <taxon>Bacillati</taxon>
        <taxon>Actinomycetota</taxon>
        <taxon>Actinomycetes</taxon>
        <taxon>Micrococcales</taxon>
        <taxon>Microbacteriaceae</taxon>
        <taxon>Microcella</taxon>
    </lineage>
</organism>
<sequence>MPPADELPDDQAEVVFTEQSIDWLIDNVTEHQREDVVDTIVGLFRAPRGKHPLSNQNATNLVGFNTVEAAQREFRIIYRVTVKNGVGLIEIITIGQRRDGEVYSAADALVRSEKLSDEEQTQIWDALTLIDETKSRLGLEEWDYVEPPAPEGLVKAAVAAGFDDEFVRLLSKDELVVAMESAWEGGAFDPAAGVAAAVQRISTSTTPDRILALRREDRCGAIMPKLGKPCIRVKGHAGAHRGSR</sequence>
<dbReference type="KEGG" id="malk:MalAC0309_2456"/>
<dbReference type="OrthoDB" id="5075751at2"/>
<evidence type="ECO:0000313" key="1">
    <source>
        <dbReference type="EMBL" id="BAU33296.1"/>
    </source>
</evidence>
<gene>
    <name evidence="1" type="ORF">MalAC0309_2456</name>
</gene>
<reference evidence="1 2" key="2">
    <citation type="submission" date="2016-01" db="EMBL/GenBank/DDBJ databases">
        <title>Microcella alkaliphila JAM AC0309 whole genome shotgun sequence.</title>
        <authorList>
            <person name="Kurata A."/>
            <person name="Hirose Y."/>
            <person name="Kishimoto N."/>
            <person name="Kobayashi T."/>
        </authorList>
    </citation>
    <scope>NUCLEOTIDE SEQUENCE [LARGE SCALE GENOMIC DNA]</scope>
    <source>
        <strain evidence="1 2">JAM AC0309</strain>
    </source>
</reference>
<accession>A0A0U5BC28</accession>
<dbReference type="EMBL" id="AP017315">
    <property type="protein sequence ID" value="BAU33296.1"/>
    <property type="molecule type" value="Genomic_DNA"/>
</dbReference>